<keyword evidence="2" id="KW-1185">Reference proteome</keyword>
<dbReference type="EMBL" id="FOBH01000021">
    <property type="protein sequence ID" value="SEL64511.1"/>
    <property type="molecule type" value="Genomic_DNA"/>
</dbReference>
<dbReference type="InterPro" id="IPR038996">
    <property type="entry name" value="Gp14"/>
</dbReference>
<dbReference type="Pfam" id="PF24072">
    <property type="entry name" value="T7_gp14"/>
    <property type="match status" value="1"/>
</dbReference>
<evidence type="ECO:0008006" key="3">
    <source>
        <dbReference type="Google" id="ProtNLM"/>
    </source>
</evidence>
<dbReference type="OrthoDB" id="8566542at2"/>
<name>A0A1H7RW44_9PROT</name>
<gene>
    <name evidence="1" type="ORF">SAMN05216387_1211</name>
</gene>
<reference evidence="1 2" key="1">
    <citation type="submission" date="2016-10" db="EMBL/GenBank/DDBJ databases">
        <authorList>
            <person name="de Groot N.N."/>
        </authorList>
    </citation>
    <scope>NUCLEOTIDE SEQUENCE [LARGE SCALE GENOMIC DNA]</scope>
    <source>
        <strain evidence="1 2">Nv1</strain>
    </source>
</reference>
<evidence type="ECO:0000313" key="2">
    <source>
        <dbReference type="Proteomes" id="UP000198620"/>
    </source>
</evidence>
<organism evidence="1 2">
    <name type="scientific">Nitrosovibrio tenuis</name>
    <dbReference type="NCBI Taxonomy" id="1233"/>
    <lineage>
        <taxon>Bacteria</taxon>
        <taxon>Pseudomonadati</taxon>
        <taxon>Pseudomonadota</taxon>
        <taxon>Betaproteobacteria</taxon>
        <taxon>Nitrosomonadales</taxon>
        <taxon>Nitrosomonadaceae</taxon>
        <taxon>Nitrosovibrio</taxon>
    </lineage>
</organism>
<dbReference type="AlphaFoldDB" id="A0A1H7RW44"/>
<dbReference type="RefSeq" id="WP_090829646.1">
    <property type="nucleotide sequence ID" value="NZ_FOBH01000021.1"/>
</dbReference>
<proteinExistence type="predicted"/>
<dbReference type="Proteomes" id="UP000198620">
    <property type="component" value="Unassembled WGS sequence"/>
</dbReference>
<evidence type="ECO:0000313" key="1">
    <source>
        <dbReference type="EMBL" id="SEL64511.1"/>
    </source>
</evidence>
<accession>A0A1H7RW44</accession>
<protein>
    <recommendedName>
        <fullName evidence="3">Internal virion protein</fullName>
    </recommendedName>
</protein>
<sequence>MCDPVTIGVASLAIGTASAGMSFMQQSQQASARDKAIKANYSQQMETFQTQQAQVNKQATDEMSARARENQIEAARLRVVNGESGLFGNSNDRILGESYFNLGTDISSIESNRAAQQKQLIQEAKSIRAGTQTQMSQVTRPSLIGTGLQIAAGATDAATIYKGLKVRFPWFFVFQQV</sequence>